<dbReference type="CDD" id="cd00982">
    <property type="entry name" value="gltB_C"/>
    <property type="match status" value="1"/>
</dbReference>
<reference evidence="16 17" key="1">
    <citation type="submission" date="2017-09" db="EMBL/GenBank/DDBJ databases">
        <title>Genomics of the genus Arcobacter.</title>
        <authorList>
            <person name="Perez-Cataluna A."/>
            <person name="Figueras M.J."/>
            <person name="Salas-Masso N."/>
        </authorList>
    </citation>
    <scope>NUCLEOTIDE SEQUENCE [LARGE SCALE GENOMIC DNA]</scope>
    <source>
        <strain evidence="16 17">DSM 18005</strain>
    </source>
</reference>
<dbReference type="InterPro" id="IPR050711">
    <property type="entry name" value="ET-N_metabolism_enzyme"/>
</dbReference>
<protein>
    <submittedName>
        <fullName evidence="16">Glutamate synthase large subunit</fullName>
    </submittedName>
</protein>
<keyword evidence="11" id="KW-0411">Iron-sulfur</keyword>
<evidence type="ECO:0000259" key="15">
    <source>
        <dbReference type="PROSITE" id="PS51278"/>
    </source>
</evidence>
<comment type="similarity">
    <text evidence="3">Belongs to the glutamate synthase family.</text>
</comment>
<dbReference type="Pfam" id="PF00310">
    <property type="entry name" value="GATase_2"/>
    <property type="match status" value="1"/>
</dbReference>
<dbReference type="Gene3D" id="3.60.20.10">
    <property type="entry name" value="Glutamine Phosphoribosylpyrophosphate, subunit 1, domain 1"/>
    <property type="match status" value="1"/>
</dbReference>
<dbReference type="RefSeq" id="WP_101183715.1">
    <property type="nucleotide sequence ID" value="NZ_CP031218.1"/>
</dbReference>
<dbReference type="GO" id="GO:0019676">
    <property type="term" value="P:ammonia assimilation cycle"/>
    <property type="evidence" value="ECO:0007669"/>
    <property type="project" value="TreeGrafter"/>
</dbReference>
<keyword evidence="4" id="KW-0028">Amino-acid biosynthesis</keyword>
<dbReference type="InterPro" id="IPR029055">
    <property type="entry name" value="Ntn_hydrolases_N"/>
</dbReference>
<evidence type="ECO:0000256" key="8">
    <source>
        <dbReference type="ARBA" id="ARBA00022962"/>
    </source>
</evidence>
<evidence type="ECO:0000256" key="7">
    <source>
        <dbReference type="ARBA" id="ARBA00022723"/>
    </source>
</evidence>
<dbReference type="InterPro" id="IPR013785">
    <property type="entry name" value="Aldolase_TIM"/>
</dbReference>
<keyword evidence="8" id="KW-0315">Glutamine amidotransferase</keyword>
<comment type="caution">
    <text evidence="16">The sequence shown here is derived from an EMBL/GenBank/DDBJ whole genome shotgun (WGS) entry which is preliminary data.</text>
</comment>
<dbReference type="SUPFAM" id="SSF56235">
    <property type="entry name" value="N-terminal nucleophile aminohydrolases (Ntn hydrolases)"/>
    <property type="match status" value="1"/>
</dbReference>
<evidence type="ECO:0000256" key="14">
    <source>
        <dbReference type="ARBA" id="ARBA00029440"/>
    </source>
</evidence>
<dbReference type="GO" id="GO:0006537">
    <property type="term" value="P:glutamate biosynthetic process"/>
    <property type="evidence" value="ECO:0007669"/>
    <property type="project" value="UniProtKB-KW"/>
</dbReference>
<keyword evidence="9" id="KW-0560">Oxidoreductase</keyword>
<dbReference type="Pfam" id="PF04898">
    <property type="entry name" value="Glu_syn_central"/>
    <property type="match status" value="1"/>
</dbReference>
<keyword evidence="13" id="KW-0003">3Fe-4S</keyword>
<evidence type="ECO:0000256" key="10">
    <source>
        <dbReference type="ARBA" id="ARBA00023004"/>
    </source>
</evidence>
<dbReference type="Pfam" id="PF01645">
    <property type="entry name" value="Glu_synthase"/>
    <property type="match status" value="1"/>
</dbReference>
<keyword evidence="10" id="KW-0408">Iron</keyword>
<evidence type="ECO:0000256" key="12">
    <source>
        <dbReference type="ARBA" id="ARBA00023164"/>
    </source>
</evidence>
<dbReference type="CDD" id="cd02808">
    <property type="entry name" value="GltS_FMN"/>
    <property type="match status" value="1"/>
</dbReference>
<name>A0A2N1J562_9BACT</name>
<dbReference type="PROSITE" id="PS51278">
    <property type="entry name" value="GATASE_TYPE_2"/>
    <property type="match status" value="1"/>
</dbReference>
<evidence type="ECO:0000256" key="3">
    <source>
        <dbReference type="ARBA" id="ARBA00009716"/>
    </source>
</evidence>
<dbReference type="GO" id="GO:0046872">
    <property type="term" value="F:metal ion binding"/>
    <property type="evidence" value="ECO:0007669"/>
    <property type="project" value="UniProtKB-KW"/>
</dbReference>
<dbReference type="PANTHER" id="PTHR11938">
    <property type="entry name" value="FAD NADPH DEHYDROGENASE/OXIDOREDUCTASE"/>
    <property type="match status" value="1"/>
</dbReference>
<dbReference type="Gene3D" id="3.20.20.70">
    <property type="entry name" value="Aldolase class I"/>
    <property type="match status" value="2"/>
</dbReference>
<evidence type="ECO:0000256" key="5">
    <source>
        <dbReference type="ARBA" id="ARBA00022630"/>
    </source>
</evidence>
<dbReference type="PANTHER" id="PTHR11938:SF148">
    <property type="entry name" value="GLUTAMATE SYNTHASE [NADPH] LARGE CHAIN"/>
    <property type="match status" value="1"/>
</dbReference>
<dbReference type="InterPro" id="IPR017932">
    <property type="entry name" value="GATase_2_dom"/>
</dbReference>
<dbReference type="SUPFAM" id="SSF51395">
    <property type="entry name" value="FMN-linked oxidoreductases"/>
    <property type="match status" value="1"/>
</dbReference>
<dbReference type="KEGG" id="ahs:AHALO_1890"/>
<evidence type="ECO:0000256" key="6">
    <source>
        <dbReference type="ARBA" id="ARBA00022643"/>
    </source>
</evidence>
<comment type="cofactor">
    <cofactor evidence="2">
        <name>[3Fe-4S] cluster</name>
        <dbReference type="ChEBI" id="CHEBI:21137"/>
    </cofactor>
</comment>
<dbReference type="EMBL" id="NXIF01000009">
    <property type="protein sequence ID" value="PKI81708.1"/>
    <property type="molecule type" value="Genomic_DNA"/>
</dbReference>
<dbReference type="GO" id="GO:0015930">
    <property type="term" value="F:glutamate synthase activity"/>
    <property type="evidence" value="ECO:0007669"/>
    <property type="project" value="InterPro"/>
</dbReference>
<gene>
    <name evidence="16" type="ORF">CP960_02785</name>
</gene>
<feature type="domain" description="Glutamine amidotransferase type-2" evidence="15">
    <location>
        <begin position="15"/>
        <end position="402"/>
    </location>
</feature>
<evidence type="ECO:0000256" key="9">
    <source>
        <dbReference type="ARBA" id="ARBA00023002"/>
    </source>
</evidence>
<comment type="cofactor">
    <cofactor evidence="1">
        <name>FMN</name>
        <dbReference type="ChEBI" id="CHEBI:58210"/>
    </cofactor>
</comment>
<keyword evidence="7" id="KW-0479">Metal-binding</keyword>
<organism evidence="16 17">
    <name type="scientific">Malaciobacter halophilus</name>
    <dbReference type="NCBI Taxonomy" id="197482"/>
    <lineage>
        <taxon>Bacteria</taxon>
        <taxon>Pseudomonadati</taxon>
        <taxon>Campylobacterota</taxon>
        <taxon>Epsilonproteobacteria</taxon>
        <taxon>Campylobacterales</taxon>
        <taxon>Arcobacteraceae</taxon>
        <taxon>Malaciobacter</taxon>
    </lineage>
</organism>
<proteinExistence type="inferred from homology"/>
<dbReference type="Proteomes" id="UP000233248">
    <property type="component" value="Unassembled WGS sequence"/>
</dbReference>
<evidence type="ECO:0000256" key="13">
    <source>
        <dbReference type="ARBA" id="ARBA00023291"/>
    </source>
</evidence>
<evidence type="ECO:0000313" key="16">
    <source>
        <dbReference type="EMBL" id="PKI81708.1"/>
    </source>
</evidence>
<evidence type="ECO:0000256" key="11">
    <source>
        <dbReference type="ARBA" id="ARBA00023014"/>
    </source>
</evidence>
<sequence>MGSNLDLLTSFKDNCGFGLLAHLKNKPSHENLEDAITSLERMMHRGAVAADGKTGDGSGLLLSMPDYFMRKVTSENGIDLPERYAVAMIFTRDLKDIDVFKEFCENNDLKILMTRDVPVDTDALGQQALDTLPNIIQVFVTPSTLMSSKRFDAMLYLTRKECEHKLKDKQDFYIPTFSSKVIAYKGLIMPTHIKHFYVDLRDEDFQISFALFHQRFSTNTLPQWRLAQPFRTIAHNGEINSVEANRFSVKIKSEKVKSEIFSDEEIQRVLPILQDGGSDSASLDNMFEFMIANGVDFFKAARSLVPAPWQNAPHMDSDLRAFYEYTAAAMEAWDGPAAVSLTDGRHIGCLIDRNGLRPSKYVITKDKKLYITSEYGTLDIDEEKIVERGRLQSGQMIGVDLKYGKILKEDDINDYLKSSQNYSKWLNNGMKYLQEYIEESFLETEDYKLDELEKRQKYFNITYEAIDQIIEPMAKDGKEPVGSMGDDTPIAAFSKVNRNFSDFFRQKFAQVTNPPIDPYREKVVMSLETGFGRLHNFLDEKPEFSKRLKVASPILMKEKYDVLYSFGDSKSPRYDGYYKNKTFYTTFTNDLETSLKDLGKEVVKAVKNEDVAVVILDDRTVSKSKKLIPMAMAVGYVNQLLLDEGVRNCVCIVSVTGEVYDPHMAAVLLGFGVTAIYPYLMYATVVGLYERKGVSKYEMQRLLKNTQKSLNAGLLKIMSKMGISTVASYRNSALFDVLGLSDKIVSECFEGAHSELAGLGYLDIEKRIEKAHYNAYYDNHHIFPLDLGGFYKYVDGGEYHDYGPKTTAAMHNKSATKKEEISDFEGLKKLVENRDKKFIRDFLEFNSDRKPIDISEVESKEDIFKRFASAAMSCGSISPEAHEAIAQAMNTIGGASNSGEGGEDPARFNTLKNSKIKQVASGRFGVTPGYLRSAEELQIKVAQGAKPGEGGQLPGHKVTPLIATLRHTVAGVTLISPPPHHDIYSIEDLAQLIFDLKQINPEAKITVKLVSSIGVGTIAAGVAKAYADKIIISGGDGGTGAAPMSSIKHAGNPWEIGLSEAHNALKANHLREFVHVQTDGGLKTGLDVVKAALLGAESYAFGTAALTLLGCKILRICHTNKCSVGVATQDEDLRDHFTGTVERLISYFTFIAEEVREILAKLGYKSMEEIIGRSDLLKVIDDEFAQKFDFQNILRRIDGVDTCQKDSNEPFDNNKFEKEILKKVHRAIEKPTLKVKINEEICNLNRSFGALISGEIAKYYGDNGLPDDTININLKGIAGQSFGAFLSKGMNLNLEGAANDYVGKGMNGGKIIITPLHQGKDFAGIGNTCLYGATGGKLYVRATAGERFAVRNSGCTAVVEGTGDNACEYMTGGIAVILGPTGINFGAGMTGGLAFVYDDQKAFVDNMNQELIEAVRIDTDDTERERLYLKRLLVDYLNETGSEKAESILDNFRAEIRNFWLVKPKNMTVLPLDPENGD</sequence>
<keyword evidence="6" id="KW-0288">FMN</keyword>
<dbReference type="NCBIfam" id="NF008730">
    <property type="entry name" value="PRK11750.1"/>
    <property type="match status" value="1"/>
</dbReference>
<dbReference type="Gene3D" id="2.160.20.60">
    <property type="entry name" value="Glutamate synthase, alpha subunit, C-terminal domain"/>
    <property type="match status" value="1"/>
</dbReference>
<dbReference type="Pfam" id="PF01493">
    <property type="entry name" value="GXGXG"/>
    <property type="match status" value="1"/>
</dbReference>
<dbReference type="SUPFAM" id="SSF69336">
    <property type="entry name" value="Alpha subunit of glutamate synthase, C-terminal domain"/>
    <property type="match status" value="1"/>
</dbReference>
<dbReference type="InterPro" id="IPR036485">
    <property type="entry name" value="Glu_synth_asu_C_sf"/>
</dbReference>
<dbReference type="InterPro" id="IPR002489">
    <property type="entry name" value="Glu_synth_asu_C"/>
</dbReference>
<evidence type="ECO:0000313" key="17">
    <source>
        <dbReference type="Proteomes" id="UP000233248"/>
    </source>
</evidence>
<keyword evidence="17" id="KW-1185">Reference proteome</keyword>
<keyword evidence="5" id="KW-0285">Flavoprotein</keyword>
<dbReference type="CDD" id="cd00713">
    <property type="entry name" value="GltS"/>
    <property type="match status" value="1"/>
</dbReference>
<dbReference type="GO" id="GO:0051538">
    <property type="term" value="F:3 iron, 4 sulfur cluster binding"/>
    <property type="evidence" value="ECO:0007669"/>
    <property type="project" value="UniProtKB-KW"/>
</dbReference>
<dbReference type="InterPro" id="IPR002932">
    <property type="entry name" value="Glu_synthdom"/>
</dbReference>
<keyword evidence="12" id="KW-0314">Glutamate biosynthesis</keyword>
<evidence type="ECO:0000256" key="1">
    <source>
        <dbReference type="ARBA" id="ARBA00001917"/>
    </source>
</evidence>
<dbReference type="OrthoDB" id="9758182at2"/>
<evidence type="ECO:0000256" key="2">
    <source>
        <dbReference type="ARBA" id="ARBA00001927"/>
    </source>
</evidence>
<evidence type="ECO:0000256" key="4">
    <source>
        <dbReference type="ARBA" id="ARBA00022605"/>
    </source>
</evidence>
<dbReference type="InterPro" id="IPR006982">
    <property type="entry name" value="Glu_synth_centr_N"/>
</dbReference>
<accession>A0A2N1J562</accession>
<comment type="pathway">
    <text evidence="14">Amino-acid biosynthesis.</text>
</comment>